<dbReference type="AlphaFoldDB" id="A0A2K3DRL5"/>
<protein>
    <submittedName>
        <fullName evidence="2">Uncharacterized protein</fullName>
    </submittedName>
</protein>
<proteinExistence type="predicted"/>
<dbReference type="EMBL" id="CM008967">
    <property type="protein sequence ID" value="PNW83181.1"/>
    <property type="molecule type" value="Genomic_DNA"/>
</dbReference>
<sequence>MRPQDLAAGVAGAATGGAVVAVLGPTLGPAGAAIGAAAGAQAAATLAAVLDPPGTRLGRRAGYTTTEADVVGHTEPVVDKPEGQAEAGEQPVGGAPDLSAGLVAAADAAIADGSGDSVGTALEAQDVSGACQEMATQSPR</sequence>
<dbReference type="GeneID" id="66053921"/>
<evidence type="ECO:0000313" key="2">
    <source>
        <dbReference type="EMBL" id="PNW83182.1"/>
    </source>
</evidence>
<gene>
    <name evidence="2" type="ORF">CHLRE_06g310150v5</name>
</gene>
<accession>A0A2K3DRL5</accession>
<feature type="region of interest" description="Disordered" evidence="1">
    <location>
        <begin position="54"/>
        <end position="98"/>
    </location>
</feature>
<dbReference type="Proteomes" id="UP000006906">
    <property type="component" value="Chromosome 6"/>
</dbReference>
<dbReference type="Gramene" id="PNW83181">
    <property type="protein sequence ID" value="PNW83181"/>
    <property type="gene ID" value="CHLRE_06g310150v5"/>
</dbReference>
<name>A0A2K3DRL5_CHLRE</name>
<keyword evidence="3" id="KW-1185">Reference proteome</keyword>
<evidence type="ECO:0000256" key="1">
    <source>
        <dbReference type="SAM" id="MobiDB-lite"/>
    </source>
</evidence>
<dbReference type="EMBL" id="CM008967">
    <property type="protein sequence ID" value="PNW83182.1"/>
    <property type="molecule type" value="Genomic_DNA"/>
</dbReference>
<dbReference type="KEGG" id="cre:CHLRE_06g310150v5"/>
<dbReference type="RefSeq" id="XP_042924483.1">
    <property type="nucleotide sequence ID" value="XM_043063777.1"/>
</dbReference>
<dbReference type="RefSeq" id="XP_042924484.1">
    <property type="nucleotide sequence ID" value="XM_043063778.1"/>
</dbReference>
<feature type="compositionally biased region" description="Basic and acidic residues" evidence="1">
    <location>
        <begin position="70"/>
        <end position="83"/>
    </location>
</feature>
<evidence type="ECO:0000313" key="3">
    <source>
        <dbReference type="Proteomes" id="UP000006906"/>
    </source>
</evidence>
<organism evidence="2 3">
    <name type="scientific">Chlamydomonas reinhardtii</name>
    <name type="common">Chlamydomonas smithii</name>
    <dbReference type="NCBI Taxonomy" id="3055"/>
    <lineage>
        <taxon>Eukaryota</taxon>
        <taxon>Viridiplantae</taxon>
        <taxon>Chlorophyta</taxon>
        <taxon>core chlorophytes</taxon>
        <taxon>Chlorophyceae</taxon>
        <taxon>CS clade</taxon>
        <taxon>Chlamydomonadales</taxon>
        <taxon>Chlamydomonadaceae</taxon>
        <taxon>Chlamydomonas</taxon>
    </lineage>
</organism>
<reference evidence="2" key="2">
    <citation type="submission" date="2017-07" db="EMBL/GenBank/DDBJ databases">
        <title>WGS assembly of Chlamydomonas reinhardtii.</title>
        <authorList>
            <consortium name="Chlamydomonas Annotation Team"/>
            <consortium name="JGI Annotation Team"/>
            <person name="Merchant S.S."/>
            <person name="Prochnik S.E."/>
            <person name="Vallon O."/>
            <person name="Harris E.H."/>
            <person name="Karpowicz S.J."/>
            <person name="Witman G.B."/>
            <person name="Terry A."/>
            <person name="Salamov A."/>
            <person name="Fritz-Laylin L.K."/>
            <person name="Marechal-Drouard L."/>
            <person name="Marshall W.F."/>
            <person name="Qu L.H."/>
            <person name="Nelson D.R."/>
            <person name="Sanderfoot A.A."/>
            <person name="Spalding M.H."/>
            <person name="Kapitonov V.V."/>
            <person name="Ren Q."/>
            <person name="Ferris P."/>
            <person name="Lindquist E."/>
            <person name="Shapiro H."/>
            <person name="Lucas S.M."/>
            <person name="Grimwood J."/>
            <person name="Schmutz J."/>
            <person name="Grigoriev I.V."/>
            <person name="Rokhsar D.S."/>
        </authorList>
    </citation>
    <scope>NUCLEOTIDE SEQUENCE</scope>
    <source>
        <strain evidence="2">CC-503 cw92 mt+</strain>
    </source>
</reference>
<dbReference type="OrthoDB" id="10624042at2759"/>
<dbReference type="Gramene" id="PNW83182">
    <property type="protein sequence ID" value="PNW83182"/>
    <property type="gene ID" value="CHLRE_06g310150v5"/>
</dbReference>
<reference evidence="2 3" key="1">
    <citation type="journal article" date="2007" name="Science">
        <title>The Chlamydomonas genome reveals the evolution of key animal and plant functions.</title>
        <authorList>
            <person name="Merchant S.S."/>
            <person name="Prochnik S.E."/>
            <person name="Vallon O."/>
            <person name="Harris E.H."/>
            <person name="Karpowicz S.J."/>
            <person name="Witman G.B."/>
            <person name="Terry A."/>
            <person name="Salamov A."/>
            <person name="Fritz-Laylin L.K."/>
            <person name="Marechal-Drouard L."/>
            <person name="Marshall W.F."/>
            <person name="Qu L.H."/>
            <person name="Nelson D.R."/>
            <person name="Sanderfoot A.A."/>
            <person name="Spalding M.H."/>
            <person name="Kapitonov V.V."/>
            <person name="Ren Q."/>
            <person name="Ferris P."/>
            <person name="Lindquist E."/>
            <person name="Shapiro H."/>
            <person name="Lucas S.M."/>
            <person name="Grimwood J."/>
            <person name="Schmutz J."/>
            <person name="Cardol P."/>
            <person name="Cerutti H."/>
            <person name="Chanfreau G."/>
            <person name="Chen C.L."/>
            <person name="Cognat V."/>
            <person name="Croft M.T."/>
            <person name="Dent R."/>
            <person name="Dutcher S."/>
            <person name="Fernandez E."/>
            <person name="Fukuzawa H."/>
            <person name="Gonzalez-Ballester D."/>
            <person name="Gonzalez-Halphen D."/>
            <person name="Hallmann A."/>
            <person name="Hanikenne M."/>
            <person name="Hippler M."/>
            <person name="Inwood W."/>
            <person name="Jabbari K."/>
            <person name="Kalanon M."/>
            <person name="Kuras R."/>
            <person name="Lefebvre P.A."/>
            <person name="Lemaire S.D."/>
            <person name="Lobanov A.V."/>
            <person name="Lohr M."/>
            <person name="Manuell A."/>
            <person name="Meier I."/>
            <person name="Mets L."/>
            <person name="Mittag M."/>
            <person name="Mittelmeier T."/>
            <person name="Moroney J.V."/>
            <person name="Moseley J."/>
            <person name="Napoli C."/>
            <person name="Nedelcu A.M."/>
            <person name="Niyogi K."/>
            <person name="Novoselov S.V."/>
            <person name="Paulsen I.T."/>
            <person name="Pazour G."/>
            <person name="Purton S."/>
            <person name="Ral J.P."/>
            <person name="Riano-Pachon D.M."/>
            <person name="Riekhof W."/>
            <person name="Rymarquis L."/>
            <person name="Schroda M."/>
            <person name="Stern D."/>
            <person name="Umen J."/>
            <person name="Willows R."/>
            <person name="Wilson N."/>
            <person name="Zimmer S.L."/>
            <person name="Allmer J."/>
            <person name="Balk J."/>
            <person name="Bisova K."/>
            <person name="Chen C.J."/>
            <person name="Elias M."/>
            <person name="Gendler K."/>
            <person name="Hauser C."/>
            <person name="Lamb M.R."/>
            <person name="Ledford H."/>
            <person name="Long J.C."/>
            <person name="Minagawa J."/>
            <person name="Page M.D."/>
            <person name="Pan J."/>
            <person name="Pootakham W."/>
            <person name="Roje S."/>
            <person name="Rose A."/>
            <person name="Stahlberg E."/>
            <person name="Terauchi A.M."/>
            <person name="Yang P."/>
            <person name="Ball S."/>
            <person name="Bowler C."/>
            <person name="Dieckmann C.L."/>
            <person name="Gladyshev V.N."/>
            <person name="Green P."/>
            <person name="Jorgensen R."/>
            <person name="Mayfield S."/>
            <person name="Mueller-Roeber B."/>
            <person name="Rajamani S."/>
            <person name="Sayre R.T."/>
            <person name="Brokstein P."/>
            <person name="Dubchak I."/>
            <person name="Goodstein D."/>
            <person name="Hornick L."/>
            <person name="Huang Y.W."/>
            <person name="Jhaveri J."/>
            <person name="Luo Y."/>
            <person name="Martinez D."/>
            <person name="Ngau W.C."/>
            <person name="Otillar B."/>
            <person name="Poliakov A."/>
            <person name="Porter A."/>
            <person name="Szajkowski L."/>
            <person name="Werner G."/>
            <person name="Zhou K."/>
            <person name="Grigoriev I.V."/>
            <person name="Rokhsar D.S."/>
            <person name="Grossman A.R."/>
        </authorList>
    </citation>
    <scope>NUCLEOTIDE SEQUENCE [LARGE SCALE GENOMIC DNA]</scope>
    <source>
        <strain evidence="3">CC-503</strain>
        <strain evidence="2">CC-503 cw92 mt+</strain>
    </source>
</reference>